<keyword evidence="1" id="KW-0472">Membrane</keyword>
<dbReference type="AlphaFoldDB" id="A0AA97ENN7"/>
<dbReference type="Proteomes" id="UP001302486">
    <property type="component" value="Chromosome"/>
</dbReference>
<feature type="transmembrane region" description="Helical" evidence="1">
    <location>
        <begin position="319"/>
        <end position="337"/>
    </location>
</feature>
<gene>
    <name evidence="2" type="ORF">RNZ46_00575</name>
</gene>
<feature type="transmembrane region" description="Helical" evidence="1">
    <location>
        <begin position="44"/>
        <end position="66"/>
    </location>
</feature>
<name>A0AA97ENN7_9FLAO</name>
<feature type="transmembrane region" description="Helical" evidence="1">
    <location>
        <begin position="349"/>
        <end position="366"/>
    </location>
</feature>
<sequence>MNLAEISSDIPLFSNDTIIFGVLAVTLALIFYSSSLPRFKKFYSIVPALLLCYFIPSILSSVGLIADKWIDVSATIKHLQSIYGNLDGVTNLHTLKEYAMVNQINPSEYSQFVGGSNLYYVASRFLLPASLVLLTMSIDLKGVFKLGSKALIMFLTATIGVMIGGPLAILFFKYVSPDILVSVEGTELWKGLSTVAGSWIGGGANQLAMKEQWEVGDSLFSIMAVVDVLVAEVWMIFLLLGVAKSDKIDKYFKADNSSITTLKNKMEKFSLETARVPSFNDFMILLGIGFGVTSIGHIVGDNLSVWIKENAPVLVDFGLGSSFFWLIITATTVGVIMSFTKIKSYEGAGASKIGTVFIYILVAAIGMKMNLNAIVENISLFGIGFVWMIIHVGLLFTVAKIIKAPYFFLAVGSKANIGGAASAPVVAGAFHPSLAPVGVLLAVLGYALGTYAAFACALMMKWVS</sequence>
<dbReference type="InterPro" id="IPR008537">
    <property type="entry name" value="DUF819"/>
</dbReference>
<feature type="transmembrane region" description="Helical" evidence="1">
    <location>
        <begin position="282"/>
        <end position="299"/>
    </location>
</feature>
<keyword evidence="1" id="KW-0812">Transmembrane</keyword>
<evidence type="ECO:0000313" key="2">
    <source>
        <dbReference type="EMBL" id="WOD43775.1"/>
    </source>
</evidence>
<dbReference type="PANTHER" id="PTHR34289">
    <property type="entry name" value="PROTEIN, PUTATIVE (DUF819)-RELATED"/>
    <property type="match status" value="1"/>
</dbReference>
<dbReference type="RefSeq" id="WP_316983453.1">
    <property type="nucleotide sequence ID" value="NZ_CP136521.1"/>
</dbReference>
<dbReference type="KEGG" id="hws:RNZ46_00575"/>
<organism evidence="2 3">
    <name type="scientific">Hwangdonia lutea</name>
    <dbReference type="NCBI Taxonomy" id="3075823"/>
    <lineage>
        <taxon>Bacteria</taxon>
        <taxon>Pseudomonadati</taxon>
        <taxon>Bacteroidota</taxon>
        <taxon>Flavobacteriia</taxon>
        <taxon>Flavobacteriales</taxon>
        <taxon>Flavobacteriaceae</taxon>
        <taxon>Hwangdonia</taxon>
    </lineage>
</organism>
<feature type="transmembrane region" description="Helical" evidence="1">
    <location>
        <begin position="150"/>
        <end position="172"/>
    </location>
</feature>
<dbReference type="Pfam" id="PF05684">
    <property type="entry name" value="DUF819"/>
    <property type="match status" value="1"/>
</dbReference>
<evidence type="ECO:0000256" key="1">
    <source>
        <dbReference type="SAM" id="Phobius"/>
    </source>
</evidence>
<accession>A0AA97ENN7</accession>
<feature type="transmembrane region" description="Helical" evidence="1">
    <location>
        <begin position="12"/>
        <end position="32"/>
    </location>
</feature>
<feature type="transmembrane region" description="Helical" evidence="1">
    <location>
        <begin position="219"/>
        <end position="243"/>
    </location>
</feature>
<feature type="transmembrane region" description="Helical" evidence="1">
    <location>
        <begin position="118"/>
        <end position="138"/>
    </location>
</feature>
<keyword evidence="1" id="KW-1133">Transmembrane helix</keyword>
<keyword evidence="3" id="KW-1185">Reference proteome</keyword>
<protein>
    <submittedName>
        <fullName evidence="2">DUF819 family protein</fullName>
    </submittedName>
</protein>
<dbReference type="PANTHER" id="PTHR34289:SF8">
    <property type="entry name" value="DUF819 DOMAIN-CONTAINING PROTEIN"/>
    <property type="match status" value="1"/>
</dbReference>
<reference evidence="3" key="1">
    <citation type="submission" date="2024-06" db="EMBL/GenBank/DDBJ databases">
        <title>Hwangdonia haimaensis gen. nov., sp. nov., a member of the family Flavobacteriaceae isolated from the haima cold seep.</title>
        <authorList>
            <person name="Li J."/>
        </authorList>
    </citation>
    <scope>NUCLEOTIDE SEQUENCE [LARGE SCALE GENOMIC DNA]</scope>
    <source>
        <strain evidence="3">SCSIO 19198</strain>
    </source>
</reference>
<dbReference type="EMBL" id="CP136521">
    <property type="protein sequence ID" value="WOD43775.1"/>
    <property type="molecule type" value="Genomic_DNA"/>
</dbReference>
<feature type="transmembrane region" description="Helical" evidence="1">
    <location>
        <begin position="378"/>
        <end position="399"/>
    </location>
</feature>
<evidence type="ECO:0000313" key="3">
    <source>
        <dbReference type="Proteomes" id="UP001302486"/>
    </source>
</evidence>
<feature type="transmembrane region" description="Helical" evidence="1">
    <location>
        <begin position="406"/>
        <end position="431"/>
    </location>
</feature>
<feature type="transmembrane region" description="Helical" evidence="1">
    <location>
        <begin position="437"/>
        <end position="460"/>
    </location>
</feature>
<proteinExistence type="predicted"/>